<evidence type="ECO:0000313" key="3">
    <source>
        <dbReference type="Proteomes" id="UP000305222"/>
    </source>
</evidence>
<reference evidence="2 3" key="1">
    <citation type="journal article" date="2019" name="Environ. Microbiol.">
        <title>An active ?-lactamase is a part of an orchestrated cell wall stress resistance network of Bacillus subtilis and related rhizosphere species.</title>
        <authorList>
            <person name="Bucher T."/>
            <person name="Keren-Paz A."/>
            <person name="Hausser J."/>
            <person name="Olender T."/>
            <person name="Cytryn E."/>
            <person name="Kolodkin-Gal I."/>
        </authorList>
    </citation>
    <scope>NUCLEOTIDE SEQUENCE [LARGE SCALE GENOMIC DNA]</scope>
    <source>
        <strain evidence="2 3">I5</strain>
    </source>
</reference>
<accession>A0A4U3AF02</accession>
<feature type="non-terminal residue" evidence="2">
    <location>
        <position position="75"/>
    </location>
</feature>
<organism evidence="2 3">
    <name type="scientific">Bacillus wiedmannii</name>
    <dbReference type="NCBI Taxonomy" id="1890302"/>
    <lineage>
        <taxon>Bacteria</taxon>
        <taxon>Bacillati</taxon>
        <taxon>Bacillota</taxon>
        <taxon>Bacilli</taxon>
        <taxon>Bacillales</taxon>
        <taxon>Bacillaceae</taxon>
        <taxon>Bacillus</taxon>
        <taxon>Bacillus cereus group</taxon>
    </lineage>
</organism>
<protein>
    <recommendedName>
        <fullName evidence="1">Condensation domain-containing protein</fullName>
    </recommendedName>
</protein>
<dbReference type="AlphaFoldDB" id="A0A4U3AF02"/>
<dbReference type="Gene3D" id="3.30.559.30">
    <property type="entry name" value="Nonribosomal peptide synthetase, condensation domain"/>
    <property type="match status" value="1"/>
</dbReference>
<dbReference type="InterPro" id="IPR001242">
    <property type="entry name" value="Condensation_dom"/>
</dbReference>
<evidence type="ECO:0000259" key="1">
    <source>
        <dbReference type="Pfam" id="PF00668"/>
    </source>
</evidence>
<name>A0A4U3AF02_9BACI</name>
<feature type="domain" description="Condensation" evidence="1">
    <location>
        <begin position="2"/>
        <end position="75"/>
    </location>
</feature>
<dbReference type="GO" id="GO:0008610">
    <property type="term" value="P:lipid biosynthetic process"/>
    <property type="evidence" value="ECO:0007669"/>
    <property type="project" value="UniProtKB-ARBA"/>
</dbReference>
<feature type="non-terminal residue" evidence="2">
    <location>
        <position position="1"/>
    </location>
</feature>
<dbReference type="Proteomes" id="UP000305222">
    <property type="component" value="Unassembled WGS sequence"/>
</dbReference>
<dbReference type="Gene3D" id="3.30.559.10">
    <property type="entry name" value="Chloramphenicol acetyltransferase-like domain"/>
    <property type="match status" value="1"/>
</dbReference>
<evidence type="ECO:0000313" key="2">
    <source>
        <dbReference type="EMBL" id="TKI85730.1"/>
    </source>
</evidence>
<dbReference type="SUPFAM" id="SSF52777">
    <property type="entry name" value="CoA-dependent acyltransferases"/>
    <property type="match status" value="1"/>
</dbReference>
<gene>
    <name evidence="2" type="ORF">FC699_30400</name>
</gene>
<comment type="caution">
    <text evidence="2">The sequence shown here is derived from an EMBL/GenBank/DDBJ whole genome shotgun (WGS) entry which is preliminary data.</text>
</comment>
<sequence>NYPLDQKILTNKNRIALNSYSTFEMTNYGLSISISLHKDIEICFSYNEQLYESSKIERLAQHFTIIAEAVIKNPH</sequence>
<dbReference type="Pfam" id="PF00668">
    <property type="entry name" value="Condensation"/>
    <property type="match status" value="1"/>
</dbReference>
<dbReference type="EMBL" id="SZON01002567">
    <property type="protein sequence ID" value="TKI85730.1"/>
    <property type="molecule type" value="Genomic_DNA"/>
</dbReference>
<proteinExistence type="predicted"/>
<dbReference type="GO" id="GO:0003824">
    <property type="term" value="F:catalytic activity"/>
    <property type="evidence" value="ECO:0007669"/>
    <property type="project" value="InterPro"/>
</dbReference>
<dbReference type="InterPro" id="IPR023213">
    <property type="entry name" value="CAT-like_dom_sf"/>
</dbReference>